<evidence type="ECO:0000313" key="2">
    <source>
        <dbReference type="EMBL" id="RMC33208.1"/>
    </source>
</evidence>
<dbReference type="Pfam" id="PF01261">
    <property type="entry name" value="AP_endonuc_2"/>
    <property type="match status" value="1"/>
</dbReference>
<comment type="caution">
    <text evidence="2">The sequence shown here is derived from an EMBL/GenBank/DDBJ whole genome shotgun (WGS) entry which is preliminary data.</text>
</comment>
<evidence type="ECO:0000259" key="1">
    <source>
        <dbReference type="Pfam" id="PF01261"/>
    </source>
</evidence>
<dbReference type="PANTHER" id="PTHR12110:SF48">
    <property type="entry name" value="BLL3656 PROTEIN"/>
    <property type="match status" value="1"/>
</dbReference>
<dbReference type="RefSeq" id="WP_122113521.1">
    <property type="nucleotide sequence ID" value="NZ_QOKZ01000007.1"/>
</dbReference>
<dbReference type="InterPro" id="IPR014621">
    <property type="entry name" value="UCP036778_sugar_epimerase"/>
</dbReference>
<dbReference type="PANTHER" id="PTHR12110">
    <property type="entry name" value="HYDROXYPYRUVATE ISOMERASE"/>
    <property type="match status" value="1"/>
</dbReference>
<reference evidence="2 3" key="1">
    <citation type="submission" date="2018-07" db="EMBL/GenBank/DDBJ databases">
        <authorList>
            <person name="Zhang Y."/>
            <person name="Wang L."/>
            <person name="Ma S."/>
        </authorList>
    </citation>
    <scope>NUCLEOTIDE SEQUENCE [LARGE SCALE GENOMIC DNA]</scope>
    <source>
        <strain evidence="2 3">4-2</strain>
    </source>
</reference>
<dbReference type="InterPro" id="IPR036237">
    <property type="entry name" value="Xyl_isomerase-like_sf"/>
</dbReference>
<feature type="domain" description="Xylose isomerase-like TIM barrel" evidence="1">
    <location>
        <begin position="20"/>
        <end position="257"/>
    </location>
</feature>
<dbReference type="EMBL" id="QOKZ01000007">
    <property type="protein sequence ID" value="RMC33208.1"/>
    <property type="molecule type" value="Genomic_DNA"/>
</dbReference>
<dbReference type="GO" id="GO:0016853">
    <property type="term" value="F:isomerase activity"/>
    <property type="evidence" value="ECO:0007669"/>
    <property type="project" value="UniProtKB-KW"/>
</dbReference>
<evidence type="ECO:0000313" key="3">
    <source>
        <dbReference type="Proteomes" id="UP000273516"/>
    </source>
</evidence>
<organism evidence="2 3">
    <name type="scientific">Paracoccus alkanivorans</name>
    <dbReference type="NCBI Taxonomy" id="2116655"/>
    <lineage>
        <taxon>Bacteria</taxon>
        <taxon>Pseudomonadati</taxon>
        <taxon>Pseudomonadota</taxon>
        <taxon>Alphaproteobacteria</taxon>
        <taxon>Rhodobacterales</taxon>
        <taxon>Paracoccaceae</taxon>
        <taxon>Paracoccus</taxon>
    </lineage>
</organism>
<gene>
    <name evidence="2" type="ORF">C9E81_16870</name>
</gene>
<dbReference type="PIRSF" id="PIRSF036778">
    <property type="entry name" value="UCP036778"/>
    <property type="match status" value="1"/>
</dbReference>
<dbReference type="Gene3D" id="3.20.20.150">
    <property type="entry name" value="Divalent-metal-dependent TIM barrel enzymes"/>
    <property type="match status" value="1"/>
</dbReference>
<proteinExistence type="predicted"/>
<accession>A0A3M0M5Z8</accession>
<dbReference type="SUPFAM" id="SSF51658">
    <property type="entry name" value="Xylose isomerase-like"/>
    <property type="match status" value="1"/>
</dbReference>
<sequence length="267" mass="28588">MRFAINHISAPKLPLAGFFAMCRRLGVSEVEIRNDIPDVLGAMTPTAVRAEAAAQGITILSINALYPFNLWAGDLPDRAQRMADYAAECGARALVMCPLNDGNKVPHSEVVRALDAMKDILHERNLTGLVEPLGFPVSSLRNKAEAITAITEAGADGTYALMHDTFHHHLAGEAGLFPNRTGLVHISGVTDPGVEVDDMLDAHRVLVDGGDRLKNISQIRALLAGGYDGPFSFEPFAEEVHNSANPEAALRQSMDFILAALAEEGAA</sequence>
<dbReference type="InterPro" id="IPR050312">
    <property type="entry name" value="IolE/XylAMocC-like"/>
</dbReference>
<dbReference type="OrthoDB" id="2274384at2"/>
<keyword evidence="3" id="KW-1185">Reference proteome</keyword>
<dbReference type="InterPro" id="IPR013022">
    <property type="entry name" value="Xyl_isomerase-like_TIM-brl"/>
</dbReference>
<dbReference type="AlphaFoldDB" id="A0A3M0M5Z8"/>
<keyword evidence="2" id="KW-0413">Isomerase</keyword>
<protein>
    <submittedName>
        <fullName evidence="2">Xylose isomerase</fullName>
    </submittedName>
</protein>
<dbReference type="Proteomes" id="UP000273516">
    <property type="component" value="Unassembled WGS sequence"/>
</dbReference>
<name>A0A3M0M5Z8_9RHOB</name>